<dbReference type="Proteomes" id="UP000298652">
    <property type="component" value="Chromosome 5"/>
</dbReference>
<sequence length="87" mass="9525">MLAFAPTIPAPPSFSSQLVAWIQAAFGRTGVFPGDRATHQCFVRGSTDDRHGGCGVGRVGSWLVYRILSVNSFSIYFSSFFSFSKRN</sequence>
<evidence type="ECO:0000313" key="3">
    <source>
        <dbReference type="Proteomes" id="UP000298652"/>
    </source>
</evidence>
<reference evidence="2" key="1">
    <citation type="submission" date="2019-03" db="EMBL/GenBank/DDBJ databases">
        <title>WGS assembly of Setaria viridis.</title>
        <authorList>
            <person name="Huang P."/>
            <person name="Jenkins J."/>
            <person name="Grimwood J."/>
            <person name="Barry K."/>
            <person name="Healey A."/>
            <person name="Mamidi S."/>
            <person name="Sreedasyam A."/>
            <person name="Shu S."/>
            <person name="Feldman M."/>
            <person name="Wu J."/>
            <person name="Yu Y."/>
            <person name="Chen C."/>
            <person name="Johnson J."/>
            <person name="Rokhsar D."/>
            <person name="Baxter I."/>
            <person name="Schmutz J."/>
            <person name="Brutnell T."/>
            <person name="Kellogg E."/>
        </authorList>
    </citation>
    <scope>NUCLEOTIDE SEQUENCE [LARGE SCALE GENOMIC DNA]</scope>
</reference>
<gene>
    <name evidence="2" type="ORF">SEVIR_5G087300v2</name>
</gene>
<keyword evidence="1" id="KW-0812">Transmembrane</keyword>
<evidence type="ECO:0000256" key="1">
    <source>
        <dbReference type="SAM" id="Phobius"/>
    </source>
</evidence>
<keyword evidence="3" id="KW-1185">Reference proteome</keyword>
<name>A0A4U6UBE3_SETVI</name>
<dbReference type="EMBL" id="CM016556">
    <property type="protein sequence ID" value="TKW13241.1"/>
    <property type="molecule type" value="Genomic_DNA"/>
</dbReference>
<organism evidence="2 3">
    <name type="scientific">Setaria viridis</name>
    <name type="common">Green bristlegrass</name>
    <name type="synonym">Setaria italica subsp. viridis</name>
    <dbReference type="NCBI Taxonomy" id="4556"/>
    <lineage>
        <taxon>Eukaryota</taxon>
        <taxon>Viridiplantae</taxon>
        <taxon>Streptophyta</taxon>
        <taxon>Embryophyta</taxon>
        <taxon>Tracheophyta</taxon>
        <taxon>Spermatophyta</taxon>
        <taxon>Magnoliopsida</taxon>
        <taxon>Liliopsida</taxon>
        <taxon>Poales</taxon>
        <taxon>Poaceae</taxon>
        <taxon>PACMAD clade</taxon>
        <taxon>Panicoideae</taxon>
        <taxon>Panicodae</taxon>
        <taxon>Paniceae</taxon>
        <taxon>Cenchrinae</taxon>
        <taxon>Setaria</taxon>
    </lineage>
</organism>
<protein>
    <submittedName>
        <fullName evidence="2">Uncharacterized protein</fullName>
    </submittedName>
</protein>
<dbReference type="AlphaFoldDB" id="A0A4U6UBE3"/>
<dbReference type="Gramene" id="TKW13241">
    <property type="protein sequence ID" value="TKW13241"/>
    <property type="gene ID" value="SEVIR_5G087300v2"/>
</dbReference>
<evidence type="ECO:0000313" key="2">
    <source>
        <dbReference type="EMBL" id="TKW13241.1"/>
    </source>
</evidence>
<accession>A0A4U6UBE3</accession>
<feature type="transmembrane region" description="Helical" evidence="1">
    <location>
        <begin position="63"/>
        <end position="83"/>
    </location>
</feature>
<keyword evidence="1" id="KW-1133">Transmembrane helix</keyword>
<keyword evidence="1" id="KW-0472">Membrane</keyword>
<proteinExistence type="predicted"/>